<dbReference type="SUPFAM" id="SSF50494">
    <property type="entry name" value="Trypsin-like serine proteases"/>
    <property type="match status" value="1"/>
</dbReference>
<protein>
    <recommendedName>
        <fullName evidence="5">V8-like Glu-specific endopeptidase</fullName>
    </recommendedName>
</protein>
<name>A0ABN2B5L4_9ACTN</name>
<keyword evidence="1" id="KW-0732">Signal</keyword>
<dbReference type="InterPro" id="IPR050966">
    <property type="entry name" value="Glutamyl_endopeptidase"/>
</dbReference>
<organism evidence="3 4">
    <name type="scientific">Nocardioides humi</name>
    <dbReference type="NCBI Taxonomy" id="449461"/>
    <lineage>
        <taxon>Bacteria</taxon>
        <taxon>Bacillati</taxon>
        <taxon>Actinomycetota</taxon>
        <taxon>Actinomycetes</taxon>
        <taxon>Propionibacteriales</taxon>
        <taxon>Nocardioidaceae</taxon>
        <taxon>Nocardioides</taxon>
    </lineage>
</organism>
<dbReference type="Gene3D" id="2.40.10.10">
    <property type="entry name" value="Trypsin-like serine proteases"/>
    <property type="match status" value="2"/>
</dbReference>
<accession>A0ABN2B5L4</accession>
<dbReference type="Proteomes" id="UP001500842">
    <property type="component" value="Unassembled WGS sequence"/>
</dbReference>
<comment type="caution">
    <text evidence="3">The sequence shown here is derived from an EMBL/GenBank/DDBJ whole genome shotgun (WGS) entry which is preliminary data.</text>
</comment>
<evidence type="ECO:0000313" key="3">
    <source>
        <dbReference type="EMBL" id="GAA1534363.1"/>
    </source>
</evidence>
<feature type="region of interest" description="Disordered" evidence="2">
    <location>
        <begin position="61"/>
        <end position="86"/>
    </location>
</feature>
<sequence>MGVGGVAAALVAGVPVVAPGAAADPARPGDPTAPGPVVRLLSPAGVRDYWTPKRMREAVPLDLDPSGATVPASTPGTPAGRASAQATPGLRSTGKLFFRDGATAYVCSAAAVNTPERNLVVTAGHCVNSGGTRVLLGGCREGVDYSDFLFVPAYDQGARPYGTWVGTAAVTPSEWPQQCDAVARDQGMIRVAPLGGRNLVDVVGGNGLAWNYPAREDGVRVVGWPAQAPYDGESRQECTGSTTLLQQTGDAQIACPMTGGASGGPWLLRMASADTGFIFAVTSRRTTSGPALLLATPFDSSIEALLAAARTAARPVAARVDARPKKGRKQRVRLAASATTVGYGEAFQLVASTRRVRKVVLQVRTSRPGRWQRIGVVKVRGGGAVVDQAAAPGTRWYRIKVKKGQRRGKHSKPVAVTVLPCPLPLDRSPAVVSATRCTSPVG</sequence>
<evidence type="ECO:0000313" key="4">
    <source>
        <dbReference type="Proteomes" id="UP001500842"/>
    </source>
</evidence>
<reference evidence="3 4" key="1">
    <citation type="journal article" date="2019" name="Int. J. Syst. Evol. Microbiol.">
        <title>The Global Catalogue of Microorganisms (GCM) 10K type strain sequencing project: providing services to taxonomists for standard genome sequencing and annotation.</title>
        <authorList>
            <consortium name="The Broad Institute Genomics Platform"/>
            <consortium name="The Broad Institute Genome Sequencing Center for Infectious Disease"/>
            <person name="Wu L."/>
            <person name="Ma J."/>
        </authorList>
    </citation>
    <scope>NUCLEOTIDE SEQUENCE [LARGE SCALE GENOMIC DNA]</scope>
    <source>
        <strain evidence="3 4">JCM 14942</strain>
    </source>
</reference>
<proteinExistence type="predicted"/>
<evidence type="ECO:0008006" key="5">
    <source>
        <dbReference type="Google" id="ProtNLM"/>
    </source>
</evidence>
<dbReference type="PANTHER" id="PTHR15462:SF19">
    <property type="entry name" value="PEPTIDASE S1 DOMAIN-CONTAINING PROTEIN"/>
    <property type="match status" value="1"/>
</dbReference>
<gene>
    <name evidence="3" type="ORF">GCM10009788_41560</name>
</gene>
<evidence type="ECO:0000256" key="2">
    <source>
        <dbReference type="SAM" id="MobiDB-lite"/>
    </source>
</evidence>
<evidence type="ECO:0000256" key="1">
    <source>
        <dbReference type="ARBA" id="ARBA00022729"/>
    </source>
</evidence>
<dbReference type="EMBL" id="BAAAOR010000030">
    <property type="protein sequence ID" value="GAA1534363.1"/>
    <property type="molecule type" value="Genomic_DNA"/>
</dbReference>
<dbReference type="InterPro" id="IPR009003">
    <property type="entry name" value="Peptidase_S1_PA"/>
</dbReference>
<keyword evidence="4" id="KW-1185">Reference proteome</keyword>
<dbReference type="PANTHER" id="PTHR15462">
    <property type="entry name" value="SERINE PROTEASE"/>
    <property type="match status" value="1"/>
</dbReference>
<dbReference type="InterPro" id="IPR043504">
    <property type="entry name" value="Peptidase_S1_PA_chymotrypsin"/>
</dbReference>